<dbReference type="Proteomes" id="UP000724874">
    <property type="component" value="Unassembled WGS sequence"/>
</dbReference>
<gene>
    <name evidence="2" type="ORF">CPB84DRAFT_1836572</name>
</gene>
<dbReference type="EMBL" id="JADNYJ010000047">
    <property type="protein sequence ID" value="KAF8900427.1"/>
    <property type="molecule type" value="Genomic_DNA"/>
</dbReference>
<dbReference type="OrthoDB" id="5588482at2759"/>
<name>A0A9P5TNA0_GYMJU</name>
<feature type="chain" id="PRO_5040475876" evidence="1">
    <location>
        <begin position="18"/>
        <end position="323"/>
    </location>
</feature>
<evidence type="ECO:0000256" key="1">
    <source>
        <dbReference type="SAM" id="SignalP"/>
    </source>
</evidence>
<reference evidence="2" key="1">
    <citation type="submission" date="2020-11" db="EMBL/GenBank/DDBJ databases">
        <authorList>
            <consortium name="DOE Joint Genome Institute"/>
            <person name="Ahrendt S."/>
            <person name="Riley R."/>
            <person name="Andreopoulos W."/>
            <person name="LaButti K."/>
            <person name="Pangilinan J."/>
            <person name="Ruiz-duenas F.J."/>
            <person name="Barrasa J.M."/>
            <person name="Sanchez-Garcia M."/>
            <person name="Camarero S."/>
            <person name="Miyauchi S."/>
            <person name="Serrano A."/>
            <person name="Linde D."/>
            <person name="Babiker R."/>
            <person name="Drula E."/>
            <person name="Ayuso-Fernandez I."/>
            <person name="Pacheco R."/>
            <person name="Padilla G."/>
            <person name="Ferreira P."/>
            <person name="Barriuso J."/>
            <person name="Kellner H."/>
            <person name="Castanera R."/>
            <person name="Alfaro M."/>
            <person name="Ramirez L."/>
            <person name="Pisabarro A.G."/>
            <person name="Kuo A."/>
            <person name="Tritt A."/>
            <person name="Lipzen A."/>
            <person name="He G."/>
            <person name="Yan M."/>
            <person name="Ng V."/>
            <person name="Cullen D."/>
            <person name="Martin F."/>
            <person name="Rosso M.-N."/>
            <person name="Henrissat B."/>
            <person name="Hibbett D."/>
            <person name="Martinez A.T."/>
            <person name="Grigoriev I.V."/>
        </authorList>
    </citation>
    <scope>NUCLEOTIDE SEQUENCE</scope>
    <source>
        <strain evidence="2">AH 44721</strain>
    </source>
</reference>
<feature type="signal peptide" evidence="1">
    <location>
        <begin position="1"/>
        <end position="17"/>
    </location>
</feature>
<proteinExistence type="predicted"/>
<evidence type="ECO:0000313" key="3">
    <source>
        <dbReference type="Proteomes" id="UP000724874"/>
    </source>
</evidence>
<dbReference type="AlphaFoldDB" id="A0A9P5TNA0"/>
<keyword evidence="1" id="KW-0732">Signal</keyword>
<organism evidence="2 3">
    <name type="scientific">Gymnopilus junonius</name>
    <name type="common">Spectacular rustgill mushroom</name>
    <name type="synonym">Gymnopilus spectabilis subsp. junonius</name>
    <dbReference type="NCBI Taxonomy" id="109634"/>
    <lineage>
        <taxon>Eukaryota</taxon>
        <taxon>Fungi</taxon>
        <taxon>Dikarya</taxon>
        <taxon>Basidiomycota</taxon>
        <taxon>Agaricomycotina</taxon>
        <taxon>Agaricomycetes</taxon>
        <taxon>Agaricomycetidae</taxon>
        <taxon>Agaricales</taxon>
        <taxon>Agaricineae</taxon>
        <taxon>Hymenogastraceae</taxon>
        <taxon>Gymnopilus</taxon>
    </lineage>
</organism>
<protein>
    <submittedName>
        <fullName evidence="2">Uncharacterized protein</fullName>
    </submittedName>
</protein>
<keyword evidence="3" id="KW-1185">Reference proteome</keyword>
<comment type="caution">
    <text evidence="2">The sequence shown here is derived from an EMBL/GenBank/DDBJ whole genome shotgun (WGS) entry which is preliminary data.</text>
</comment>
<accession>A0A9P5TNA0</accession>
<evidence type="ECO:0000313" key="2">
    <source>
        <dbReference type="EMBL" id="KAF8900427.1"/>
    </source>
</evidence>
<sequence length="323" mass="33506">MLKSLAIVSILTSAALAQSSTSSASSATSTANPLIPSGISQTCTSFLNSLDTDSSLSTCLSALNSATSGFTPGSSSTPSQATLTSALNDLCTDSVKSSCSETLIRPKITAFYTACPEELTTKRVEEVVRLYDVLYTILPIQTSVCAKDDSANWCVLAPSTNSREVDDAVAGGSSDLAKLLALLYTDNSALKRRADSAAIVPNMTTYHDSNLPFLFFNPSQDATTLCTTCMRNVLTAYINFESDVPYAPGLNQSELLDTQSALYQAVQSKCPSNFLSGAVQAAGGLSSGGGLLSSGAVSTISSEYQSFLAVAMGVATLAVSVAF</sequence>